<dbReference type="EMBL" id="JAWDGP010004058">
    <property type="protein sequence ID" value="KAK3768456.1"/>
    <property type="molecule type" value="Genomic_DNA"/>
</dbReference>
<evidence type="ECO:0000313" key="2">
    <source>
        <dbReference type="EMBL" id="KAK3768456.1"/>
    </source>
</evidence>
<dbReference type="Proteomes" id="UP001283361">
    <property type="component" value="Unassembled WGS sequence"/>
</dbReference>
<dbReference type="AlphaFoldDB" id="A0AAE0ZGE6"/>
<organism evidence="2 3">
    <name type="scientific">Elysia crispata</name>
    <name type="common">lettuce slug</name>
    <dbReference type="NCBI Taxonomy" id="231223"/>
    <lineage>
        <taxon>Eukaryota</taxon>
        <taxon>Metazoa</taxon>
        <taxon>Spiralia</taxon>
        <taxon>Lophotrochozoa</taxon>
        <taxon>Mollusca</taxon>
        <taxon>Gastropoda</taxon>
        <taxon>Heterobranchia</taxon>
        <taxon>Euthyneura</taxon>
        <taxon>Panpulmonata</taxon>
        <taxon>Sacoglossa</taxon>
        <taxon>Placobranchoidea</taxon>
        <taxon>Plakobranchidae</taxon>
        <taxon>Elysia</taxon>
    </lineage>
</organism>
<sequence>MLNLWNIRYPMTSVSLSERGPGGYDCHHGVSVLECAGQVGMTVIMASVSLSERGPGGALSGERGRKGTHCPRVRLDLPGTGNSRAKNWYQVVMESSRPIFNEQDAQASISHPPTKITTGKTRTPGLERYTPCT</sequence>
<feature type="region of interest" description="Disordered" evidence="1">
    <location>
        <begin position="105"/>
        <end position="133"/>
    </location>
</feature>
<evidence type="ECO:0000313" key="3">
    <source>
        <dbReference type="Proteomes" id="UP001283361"/>
    </source>
</evidence>
<accession>A0AAE0ZGE6</accession>
<keyword evidence="3" id="KW-1185">Reference proteome</keyword>
<gene>
    <name evidence="2" type="ORF">RRG08_053448</name>
</gene>
<comment type="caution">
    <text evidence="2">The sequence shown here is derived from an EMBL/GenBank/DDBJ whole genome shotgun (WGS) entry which is preliminary data.</text>
</comment>
<feature type="region of interest" description="Disordered" evidence="1">
    <location>
        <begin position="52"/>
        <end position="77"/>
    </location>
</feature>
<protein>
    <submittedName>
        <fullName evidence="2">Uncharacterized protein</fullName>
    </submittedName>
</protein>
<proteinExistence type="predicted"/>
<name>A0AAE0ZGE6_9GAST</name>
<evidence type="ECO:0000256" key="1">
    <source>
        <dbReference type="SAM" id="MobiDB-lite"/>
    </source>
</evidence>
<reference evidence="2" key="1">
    <citation type="journal article" date="2023" name="G3 (Bethesda)">
        <title>A reference genome for the long-term kleptoplast-retaining sea slug Elysia crispata morphotype clarki.</title>
        <authorList>
            <person name="Eastman K.E."/>
            <person name="Pendleton A.L."/>
            <person name="Shaikh M.A."/>
            <person name="Suttiyut T."/>
            <person name="Ogas R."/>
            <person name="Tomko P."/>
            <person name="Gavelis G."/>
            <person name="Widhalm J.R."/>
            <person name="Wisecaver J.H."/>
        </authorList>
    </citation>
    <scope>NUCLEOTIDE SEQUENCE</scope>
    <source>
        <strain evidence="2">ECLA1</strain>
    </source>
</reference>
<feature type="compositionally biased region" description="Polar residues" evidence="1">
    <location>
        <begin position="105"/>
        <end position="121"/>
    </location>
</feature>